<evidence type="ECO:0000256" key="4">
    <source>
        <dbReference type="ARBA" id="ARBA00022664"/>
    </source>
</evidence>
<evidence type="ECO:0000256" key="1">
    <source>
        <dbReference type="ARBA" id="ARBA00004496"/>
    </source>
</evidence>
<proteinExistence type="inferred from homology"/>
<feature type="region of interest" description="Disordered" evidence="5">
    <location>
        <begin position="1"/>
        <end position="22"/>
    </location>
</feature>
<dbReference type="Pfam" id="PF06058">
    <property type="entry name" value="DCP1"/>
    <property type="match status" value="1"/>
</dbReference>
<dbReference type="SUPFAM" id="SSF50729">
    <property type="entry name" value="PH domain-like"/>
    <property type="match status" value="1"/>
</dbReference>
<dbReference type="InterPro" id="IPR011993">
    <property type="entry name" value="PH-like_dom_sf"/>
</dbReference>
<evidence type="ECO:0000313" key="6">
    <source>
        <dbReference type="EMBL" id="WZH47609.1"/>
    </source>
</evidence>
<dbReference type="Proteomes" id="UP001489902">
    <property type="component" value="Chromosome 5"/>
</dbReference>
<comment type="subcellular location">
    <subcellularLocation>
        <location evidence="1">Cytoplasm</location>
    </subcellularLocation>
</comment>
<reference evidence="6 7" key="1">
    <citation type="submission" date="2024-04" db="EMBL/GenBank/DDBJ databases">
        <title>Complete genome sequence of Fusarium acuminatum.</title>
        <authorList>
            <person name="Lan B."/>
        </authorList>
    </citation>
    <scope>NUCLEOTIDE SEQUENCE [LARGE SCALE GENOMIC DNA]</scope>
    <source>
        <strain evidence="6">1A</strain>
    </source>
</reference>
<name>A0ABZ2X6Y8_9HYPO</name>
<evidence type="ECO:0000256" key="3">
    <source>
        <dbReference type="ARBA" id="ARBA00022490"/>
    </source>
</evidence>
<feature type="region of interest" description="Disordered" evidence="5">
    <location>
        <begin position="181"/>
        <end position="255"/>
    </location>
</feature>
<dbReference type="Gene3D" id="2.30.29.30">
    <property type="entry name" value="Pleckstrin-homology domain (PH domain)/Phosphotyrosine-binding domain (PTB)"/>
    <property type="match status" value="1"/>
</dbReference>
<protein>
    <submittedName>
        <fullName evidence="6">Dcp1-like decapping protein</fullName>
    </submittedName>
</protein>
<evidence type="ECO:0000256" key="5">
    <source>
        <dbReference type="SAM" id="MobiDB-lite"/>
    </source>
</evidence>
<evidence type="ECO:0000313" key="7">
    <source>
        <dbReference type="Proteomes" id="UP001489902"/>
    </source>
</evidence>
<accession>A0ABZ2X6Y8</accession>
<keyword evidence="7" id="KW-1185">Reference proteome</keyword>
<dbReference type="PANTHER" id="PTHR16290:SF0">
    <property type="entry name" value="DECAPPING PROTEIN 1, ISOFORM A"/>
    <property type="match status" value="1"/>
</dbReference>
<dbReference type="CDD" id="cd13182">
    <property type="entry name" value="EVH1-like_Dcp1"/>
    <property type="match status" value="1"/>
</dbReference>
<dbReference type="PANTHER" id="PTHR16290">
    <property type="entry name" value="TRANSCRIPTION FACTOR SMIF DECAPPING ENZYME DCP1"/>
    <property type="match status" value="1"/>
</dbReference>
<comment type="similarity">
    <text evidence="2">Belongs to the DCP1 family.</text>
</comment>
<organism evidence="6 7">
    <name type="scientific">Fusarium acuminatum</name>
    <dbReference type="NCBI Taxonomy" id="5515"/>
    <lineage>
        <taxon>Eukaryota</taxon>
        <taxon>Fungi</taxon>
        <taxon>Dikarya</taxon>
        <taxon>Ascomycota</taxon>
        <taxon>Pezizomycotina</taxon>
        <taxon>Sordariomycetes</taxon>
        <taxon>Hypocreomycetidae</taxon>
        <taxon>Hypocreales</taxon>
        <taxon>Nectriaceae</taxon>
        <taxon>Fusarium</taxon>
        <taxon>Fusarium tricinctum species complex</taxon>
    </lineage>
</organism>
<dbReference type="InterPro" id="IPR010334">
    <property type="entry name" value="Dcp1"/>
</dbReference>
<evidence type="ECO:0000256" key="2">
    <source>
        <dbReference type="ARBA" id="ARBA00008778"/>
    </source>
</evidence>
<gene>
    <name evidence="6" type="ORF">QYS62_008765</name>
</gene>
<dbReference type="EMBL" id="CP151264">
    <property type="protein sequence ID" value="WZH47609.1"/>
    <property type="molecule type" value="Genomic_DNA"/>
</dbReference>
<sequence length="255" mass="28061">MSRQTPRKPRHNRQPSNRIPAVSDYESDAAAIHTDYAPPPPRTNTELNLSVLQRYLPSIHTILSIAANAVIYTFNSTSESWEKSGVEGTMFVCAQSPLTEDPGQVSRACVFVLNRRGLDNVIVDLSRVTHAEVSGELVIMKVEGDWEKGDKVLGVWIHNDKDETREVNAAIIQEAWKIARSGGPVETQGPEAGPAMQAMGRRLSLSKPDSEETDSEKTDTEERRSKTPKTETPTPEVPRSKKAESPGSESEVDTA</sequence>
<keyword evidence="4" id="KW-0507">mRNA processing</keyword>
<feature type="compositionally biased region" description="Basic residues" evidence="5">
    <location>
        <begin position="1"/>
        <end position="13"/>
    </location>
</feature>
<feature type="compositionally biased region" description="Basic and acidic residues" evidence="5">
    <location>
        <begin position="215"/>
        <end position="229"/>
    </location>
</feature>
<keyword evidence="3" id="KW-0963">Cytoplasm</keyword>